<dbReference type="EMBL" id="JABXIY010000060">
    <property type="protein sequence ID" value="NVK99223.1"/>
    <property type="molecule type" value="Genomic_DNA"/>
</dbReference>
<proteinExistence type="predicted"/>
<evidence type="ECO:0000259" key="2">
    <source>
        <dbReference type="Pfam" id="PF03551"/>
    </source>
</evidence>
<feature type="region of interest" description="Disordered" evidence="1">
    <location>
        <begin position="122"/>
        <end position="144"/>
    </location>
</feature>
<evidence type="ECO:0000313" key="4">
    <source>
        <dbReference type="Proteomes" id="UP000565723"/>
    </source>
</evidence>
<gene>
    <name evidence="3" type="ORF">HW564_20050</name>
</gene>
<name>A0A850LMN3_9RHOB</name>
<feature type="domain" description="Transcription regulator PadR N-terminal" evidence="2">
    <location>
        <begin position="52"/>
        <end position="117"/>
    </location>
</feature>
<dbReference type="InterPro" id="IPR005149">
    <property type="entry name" value="Tscrpt_reg_PadR_N"/>
</dbReference>
<dbReference type="InterPro" id="IPR036390">
    <property type="entry name" value="WH_DNA-bd_sf"/>
</dbReference>
<reference evidence="3 4" key="1">
    <citation type="journal article" date="2020" name="Proc. Natl. Acad. Sci. U.S.A.">
        <title>Ecological drivers of bacterial community assembly in synthetic phycospheres.</title>
        <authorList>
            <person name="Fu H."/>
            <person name="Uchimiya M."/>
            <person name="Gore J."/>
            <person name="Moran M.A."/>
        </authorList>
    </citation>
    <scope>NUCLEOTIDE SEQUENCE [LARGE SCALE GENOMIC DNA]</scope>
    <source>
        <strain evidence="3">HF-Din03</strain>
    </source>
</reference>
<comment type="caution">
    <text evidence="3">The sequence shown here is derived from an EMBL/GenBank/DDBJ whole genome shotgun (WGS) entry which is preliminary data.</text>
</comment>
<protein>
    <submittedName>
        <fullName evidence="3">PadR family transcriptional regulator</fullName>
    </submittedName>
</protein>
<dbReference type="InterPro" id="IPR036388">
    <property type="entry name" value="WH-like_DNA-bd_sf"/>
</dbReference>
<dbReference type="Gene3D" id="1.10.10.10">
    <property type="entry name" value="Winged helix-like DNA-binding domain superfamily/Winged helix DNA-binding domain"/>
    <property type="match status" value="1"/>
</dbReference>
<evidence type="ECO:0000256" key="1">
    <source>
        <dbReference type="SAM" id="MobiDB-lite"/>
    </source>
</evidence>
<sequence>MRQFNLKMEAIKCNHHLVSSLDRFDRTGFEMWAVGPFQEEVIQAVYSLGANAYGMNVRNFLEEKQKREVHVPQVYAALSRLESLGLVNSQVDLQGSAGRRGRTRRVYEVTARGLQLIEARVRSSHGAGAKEPNRHAGEKAAAPA</sequence>
<evidence type="ECO:0000313" key="3">
    <source>
        <dbReference type="EMBL" id="NVK99223.1"/>
    </source>
</evidence>
<dbReference type="Proteomes" id="UP000565723">
    <property type="component" value="Unassembled WGS sequence"/>
</dbReference>
<dbReference type="AlphaFoldDB" id="A0A850LMN3"/>
<dbReference type="RefSeq" id="WP_084790950.1">
    <property type="nucleotide sequence ID" value="NZ_JABXIY010000060.1"/>
</dbReference>
<accession>A0A850LMN3</accession>
<dbReference type="Pfam" id="PF03551">
    <property type="entry name" value="PadR"/>
    <property type="match status" value="1"/>
</dbReference>
<organism evidence="3 4">
    <name type="scientific">Ruegeria pomeroyi</name>
    <dbReference type="NCBI Taxonomy" id="89184"/>
    <lineage>
        <taxon>Bacteria</taxon>
        <taxon>Pseudomonadati</taxon>
        <taxon>Pseudomonadota</taxon>
        <taxon>Alphaproteobacteria</taxon>
        <taxon>Rhodobacterales</taxon>
        <taxon>Roseobacteraceae</taxon>
        <taxon>Ruegeria</taxon>
    </lineage>
</organism>
<dbReference type="SUPFAM" id="SSF46785">
    <property type="entry name" value="Winged helix' DNA-binding domain"/>
    <property type="match status" value="1"/>
</dbReference>